<evidence type="ECO:0000259" key="1">
    <source>
        <dbReference type="Pfam" id="PF04577"/>
    </source>
</evidence>
<sequence>MYSNVQRALNRLRTIDLDSGAKWPKHIKVLEQDSFGPLVISIADATVFPDKSVRSRGTWILSANFGIRKHRKNAPETIDHREERAFIMSFRNSIVGLVSDVGPRLATLARTRPGIAAMVAPSLQAVSWMAKACGVSIAGILMRRGSAYRVPSAVFVRLPSPRFNDAQLKSFSDAIRSLESSTVKNVYLEQNHENGTTVNSEVMADIRFEHEKAGALLIAIRNPSAESVMKAVVNATKLTLESSALTPFIQFARKSAEVVVLDSNVRHRRDPSRVTASGRFDMDDALRYGLVLPRGVEVISRPDYDVTETTVDAHQVFEDGRWRAQPSDVLREHSLGPWLVSVKNAIVAPNGSVLLEDGTVLSGTYFGEPFHNVDIDGWIVAESGERAGLALTKERTFGHALLQVAPRVDALTRFDASMELLVNDFTWDDRPLMNRLGVSLHNITRVSRAQLQHLVRVPELIVSTQLQPERRTARSDPKWMSEFAERFTATSPPTAPRRVYFARRNLSGKRGGCANRNEIGALAEEFGYETVVPELMSFDQQVDLVASTVDMIGEQGSALNWSMVMPRESRLVMVHNKDKGRKATDATFHNSVLSARGASFYDIRVVRAGGPPNFEIDPRALRRALETLT</sequence>
<dbReference type="InterPro" id="IPR049625">
    <property type="entry name" value="Glyco_transf_61_cat"/>
</dbReference>
<dbReference type="Pfam" id="PF04577">
    <property type="entry name" value="Glyco_transf_61"/>
    <property type="match status" value="1"/>
</dbReference>
<evidence type="ECO:0000313" key="2">
    <source>
        <dbReference type="EMBL" id="CAB4866910.1"/>
    </source>
</evidence>
<dbReference type="GO" id="GO:0016757">
    <property type="term" value="F:glycosyltransferase activity"/>
    <property type="evidence" value="ECO:0007669"/>
    <property type="project" value="InterPro"/>
</dbReference>
<gene>
    <name evidence="2" type="ORF">UFOPK3364_00548</name>
</gene>
<proteinExistence type="predicted"/>
<accession>A0A6J7DB95</accession>
<dbReference type="AlphaFoldDB" id="A0A6J7DB95"/>
<dbReference type="EMBL" id="CAFBLO010000041">
    <property type="protein sequence ID" value="CAB4866910.1"/>
    <property type="molecule type" value="Genomic_DNA"/>
</dbReference>
<reference evidence="2" key="1">
    <citation type="submission" date="2020-05" db="EMBL/GenBank/DDBJ databases">
        <authorList>
            <person name="Chiriac C."/>
            <person name="Salcher M."/>
            <person name="Ghai R."/>
            <person name="Kavagutti S V."/>
        </authorList>
    </citation>
    <scope>NUCLEOTIDE SEQUENCE</scope>
</reference>
<organism evidence="2">
    <name type="scientific">freshwater metagenome</name>
    <dbReference type="NCBI Taxonomy" id="449393"/>
    <lineage>
        <taxon>unclassified sequences</taxon>
        <taxon>metagenomes</taxon>
        <taxon>ecological metagenomes</taxon>
    </lineage>
</organism>
<protein>
    <submittedName>
        <fullName evidence="2">Unannotated protein</fullName>
    </submittedName>
</protein>
<name>A0A6J7DB95_9ZZZZ</name>
<feature type="domain" description="Glycosyltransferase 61 catalytic" evidence="1">
    <location>
        <begin position="397"/>
        <end position="572"/>
    </location>
</feature>